<name>A0AAW0GLS7_9APHY</name>
<proteinExistence type="inferred from homology"/>
<dbReference type="AlphaFoldDB" id="A0AAW0GLS7"/>
<reference evidence="2 3" key="1">
    <citation type="submission" date="2022-09" db="EMBL/GenBank/DDBJ databases">
        <authorList>
            <person name="Palmer J.M."/>
        </authorList>
    </citation>
    <scope>NUCLEOTIDE SEQUENCE [LARGE SCALE GENOMIC DNA]</scope>
    <source>
        <strain evidence="2 3">DSM 7382</strain>
    </source>
</reference>
<comment type="caution">
    <text evidence="2">The sequence shown here is derived from an EMBL/GenBank/DDBJ whole genome shotgun (WGS) entry which is preliminary data.</text>
</comment>
<dbReference type="PANTHER" id="PTHR30344:SF1">
    <property type="entry name" value="6-PHOSPHOGLUCONOLACTONASE"/>
    <property type="match status" value="1"/>
</dbReference>
<evidence type="ECO:0000313" key="2">
    <source>
        <dbReference type="EMBL" id="KAK7692045.1"/>
    </source>
</evidence>
<gene>
    <name evidence="2" type="ORF">QCA50_005450</name>
</gene>
<dbReference type="EMBL" id="JASBNA010000005">
    <property type="protein sequence ID" value="KAK7692045.1"/>
    <property type="molecule type" value="Genomic_DNA"/>
</dbReference>
<dbReference type="Proteomes" id="UP001385951">
    <property type="component" value="Unassembled WGS sequence"/>
</dbReference>
<dbReference type="Gene3D" id="2.130.10.10">
    <property type="entry name" value="YVTN repeat-like/Quinoprotein amine dehydrogenase"/>
    <property type="match status" value="1"/>
</dbReference>
<dbReference type="SUPFAM" id="SSF75011">
    <property type="entry name" value="3-carboxy-cis,cis-mucoante lactonizing enzyme"/>
    <property type="match status" value="1"/>
</dbReference>
<sequence>MASFIILAGGYTTFIASYLFNPSASSLTLLNQSPTGVNPSWIAAHPTNSSILYAVNEDTVGQLQSFLVGQNGALVNVANASSGGNGPAFANPLSTGEVAIMNFGSGDGKFVPTLEDPLEFNDTSALVKFPVPNKPAPDNASRPHMALEFGSEVLIPDLGADTVYRLSKDNTTGVYQIKGQLDSPAGSGPRHIVIKDDMLYTIHEKDNTLTQQQIPADVTAPSPIIASFNITPPNPPAGSQFAAAEIRLLPASTQFNKSYIYASNRNIGSVQDPQGDAIAIYEVEPELKFVKHVFTGLQQIRGMEFGGDEKEFLVAAGFAGDAGVKVFKRTAGGADLEFVAESKDIPTRTSFVFLDV</sequence>
<evidence type="ECO:0000256" key="1">
    <source>
        <dbReference type="ARBA" id="ARBA00005564"/>
    </source>
</evidence>
<comment type="similarity">
    <text evidence="1">Belongs to the cycloisomerase 2 family.</text>
</comment>
<dbReference type="InterPro" id="IPR019405">
    <property type="entry name" value="Lactonase_7-beta_prop"/>
</dbReference>
<accession>A0AAW0GLS7</accession>
<dbReference type="GO" id="GO:0017057">
    <property type="term" value="F:6-phosphogluconolactonase activity"/>
    <property type="evidence" value="ECO:0007669"/>
    <property type="project" value="TreeGrafter"/>
</dbReference>
<organism evidence="2 3">
    <name type="scientific">Cerrena zonata</name>
    <dbReference type="NCBI Taxonomy" id="2478898"/>
    <lineage>
        <taxon>Eukaryota</taxon>
        <taxon>Fungi</taxon>
        <taxon>Dikarya</taxon>
        <taxon>Basidiomycota</taxon>
        <taxon>Agaricomycotina</taxon>
        <taxon>Agaricomycetes</taxon>
        <taxon>Polyporales</taxon>
        <taxon>Cerrenaceae</taxon>
        <taxon>Cerrena</taxon>
    </lineage>
</organism>
<keyword evidence="3" id="KW-1185">Reference proteome</keyword>
<dbReference type="InterPro" id="IPR015943">
    <property type="entry name" value="WD40/YVTN_repeat-like_dom_sf"/>
</dbReference>
<evidence type="ECO:0000313" key="3">
    <source>
        <dbReference type="Proteomes" id="UP001385951"/>
    </source>
</evidence>
<dbReference type="InterPro" id="IPR050282">
    <property type="entry name" value="Cycloisomerase_2"/>
</dbReference>
<protein>
    <recommendedName>
        <fullName evidence="4">Isomerase YbhE</fullName>
    </recommendedName>
</protein>
<dbReference type="Pfam" id="PF10282">
    <property type="entry name" value="Lactonase"/>
    <property type="match status" value="1"/>
</dbReference>
<dbReference type="PANTHER" id="PTHR30344">
    <property type="entry name" value="6-PHOSPHOGLUCONOLACTONASE-RELATED"/>
    <property type="match status" value="1"/>
</dbReference>
<evidence type="ECO:0008006" key="4">
    <source>
        <dbReference type="Google" id="ProtNLM"/>
    </source>
</evidence>